<evidence type="ECO:0000256" key="3">
    <source>
        <dbReference type="ARBA" id="ARBA00022741"/>
    </source>
</evidence>
<evidence type="ECO:0000256" key="4">
    <source>
        <dbReference type="ARBA" id="ARBA00022755"/>
    </source>
</evidence>
<evidence type="ECO:0000256" key="2">
    <source>
        <dbReference type="ARBA" id="ARBA00022723"/>
    </source>
</evidence>
<dbReference type="GO" id="GO:0046040">
    <property type="term" value="P:IMP metabolic process"/>
    <property type="evidence" value="ECO:0007669"/>
    <property type="project" value="TreeGrafter"/>
</dbReference>
<dbReference type="GO" id="GO:0004019">
    <property type="term" value="F:adenylosuccinate synthase activity"/>
    <property type="evidence" value="ECO:0007669"/>
    <property type="project" value="InterPro"/>
</dbReference>
<keyword evidence="3" id="KW-0547">Nucleotide-binding</keyword>
<gene>
    <name evidence="6" type="ORF">S12H4_58263</name>
</gene>
<evidence type="ECO:0008006" key="7">
    <source>
        <dbReference type="Google" id="ProtNLM"/>
    </source>
</evidence>
<dbReference type="GO" id="GO:0005737">
    <property type="term" value="C:cytoplasm"/>
    <property type="evidence" value="ECO:0007669"/>
    <property type="project" value="TreeGrafter"/>
</dbReference>
<evidence type="ECO:0000256" key="1">
    <source>
        <dbReference type="ARBA" id="ARBA00022598"/>
    </source>
</evidence>
<keyword evidence="1" id="KW-0436">Ligase</keyword>
<proteinExistence type="predicted"/>
<organism evidence="6">
    <name type="scientific">marine sediment metagenome</name>
    <dbReference type="NCBI Taxonomy" id="412755"/>
    <lineage>
        <taxon>unclassified sequences</taxon>
        <taxon>metagenomes</taxon>
        <taxon>ecological metagenomes</taxon>
    </lineage>
</organism>
<dbReference type="InterPro" id="IPR001114">
    <property type="entry name" value="Adenylosuccinate_synthetase"/>
</dbReference>
<dbReference type="InterPro" id="IPR027417">
    <property type="entry name" value="P-loop_NTPase"/>
</dbReference>
<dbReference type="SUPFAM" id="SSF52540">
    <property type="entry name" value="P-loop containing nucleoside triphosphate hydrolases"/>
    <property type="match status" value="1"/>
</dbReference>
<dbReference type="GO" id="GO:0000166">
    <property type="term" value="F:nucleotide binding"/>
    <property type="evidence" value="ECO:0007669"/>
    <property type="project" value="UniProtKB-KW"/>
</dbReference>
<keyword evidence="5" id="KW-0460">Magnesium</keyword>
<dbReference type="GO" id="GO:0046872">
    <property type="term" value="F:metal ion binding"/>
    <property type="evidence" value="ECO:0007669"/>
    <property type="project" value="UniProtKB-KW"/>
</dbReference>
<dbReference type="GO" id="GO:0044208">
    <property type="term" value="P:'de novo' AMP biosynthetic process"/>
    <property type="evidence" value="ECO:0007669"/>
    <property type="project" value="TreeGrafter"/>
</dbReference>
<dbReference type="AlphaFoldDB" id="X1VI63"/>
<evidence type="ECO:0000313" key="6">
    <source>
        <dbReference type="EMBL" id="GAJ18287.1"/>
    </source>
</evidence>
<dbReference type="InterPro" id="IPR042109">
    <property type="entry name" value="Adenylosuccinate_synth_dom1"/>
</dbReference>
<protein>
    <recommendedName>
        <fullName evidence="7">Adenylosuccinate synthetase</fullName>
    </recommendedName>
</protein>
<dbReference type="PANTHER" id="PTHR11846:SF0">
    <property type="entry name" value="ADENYLOSUCCINATE SYNTHETASE"/>
    <property type="match status" value="1"/>
</dbReference>
<keyword evidence="4" id="KW-0658">Purine biosynthesis</keyword>
<reference evidence="6" key="1">
    <citation type="journal article" date="2014" name="Front. Microbiol.">
        <title>High frequency of phylogenetically diverse reductive dehalogenase-homologous genes in deep subseafloor sedimentary metagenomes.</title>
        <authorList>
            <person name="Kawai M."/>
            <person name="Futagami T."/>
            <person name="Toyoda A."/>
            <person name="Takaki Y."/>
            <person name="Nishi S."/>
            <person name="Hori S."/>
            <person name="Arai W."/>
            <person name="Tsubouchi T."/>
            <person name="Morono Y."/>
            <person name="Uchiyama I."/>
            <person name="Ito T."/>
            <person name="Fujiyama A."/>
            <person name="Inagaki F."/>
            <person name="Takami H."/>
        </authorList>
    </citation>
    <scope>NUCLEOTIDE SEQUENCE</scope>
    <source>
        <strain evidence="6">Expedition CK06-06</strain>
    </source>
</reference>
<feature type="non-terminal residue" evidence="6">
    <location>
        <position position="112"/>
    </location>
</feature>
<comment type="caution">
    <text evidence="6">The sequence shown here is derived from an EMBL/GenBank/DDBJ whole genome shotgun (WGS) entry which is preliminary data.</text>
</comment>
<accession>X1VI63</accession>
<sequence length="112" mass="12222">MRAIAVIGANFGDEGKGRIVDQISSTAESPTVVVRYNGGAQAGHAVVTPEGNEHVFSHFGSGTYVGASTWLSDFFIGNPFLWTREYKELKSINPDCIIHPYMPLSTPYDMLI</sequence>
<dbReference type="EMBL" id="BARW01037809">
    <property type="protein sequence ID" value="GAJ18287.1"/>
    <property type="molecule type" value="Genomic_DNA"/>
</dbReference>
<keyword evidence="2" id="KW-0479">Metal-binding</keyword>
<dbReference type="PANTHER" id="PTHR11846">
    <property type="entry name" value="ADENYLOSUCCINATE SYNTHETASE"/>
    <property type="match status" value="1"/>
</dbReference>
<dbReference type="InterPro" id="IPR042110">
    <property type="entry name" value="Adenylosuccinate_synth_dom2"/>
</dbReference>
<dbReference type="Gene3D" id="3.40.440.10">
    <property type="entry name" value="Adenylosuccinate Synthetase, subunit A, domain 1"/>
    <property type="match status" value="1"/>
</dbReference>
<dbReference type="Pfam" id="PF00709">
    <property type="entry name" value="Adenylsucc_synt"/>
    <property type="match status" value="1"/>
</dbReference>
<evidence type="ECO:0000256" key="5">
    <source>
        <dbReference type="ARBA" id="ARBA00022842"/>
    </source>
</evidence>
<dbReference type="Gene3D" id="1.10.300.10">
    <property type="entry name" value="Adenylosuccinate Synthetase, subunit A, domain 2"/>
    <property type="match status" value="1"/>
</dbReference>
<name>X1VI63_9ZZZZ</name>